<keyword evidence="1" id="KW-0732">Signal</keyword>
<reference evidence="2" key="1">
    <citation type="submission" date="2021-05" db="EMBL/GenBank/DDBJ databases">
        <authorList>
            <person name="Tigano A."/>
        </authorList>
    </citation>
    <scope>NUCLEOTIDE SEQUENCE</scope>
</reference>
<dbReference type="EMBL" id="CAJRST010000001">
    <property type="protein sequence ID" value="CAG5859781.1"/>
    <property type="molecule type" value="Genomic_DNA"/>
</dbReference>
<name>A0A8S4ABE6_9TELE</name>
<comment type="caution">
    <text evidence="2">The sequence shown here is derived from an EMBL/GenBank/DDBJ whole genome shotgun (WGS) entry which is preliminary data.</text>
</comment>
<evidence type="ECO:0000256" key="1">
    <source>
        <dbReference type="SAM" id="SignalP"/>
    </source>
</evidence>
<sequence>MALTANVLLGFLCVETSSIIPDTPGDQIRAVQGRLPDKTRRAFVSTIMSVKDLSLDFALSGMEGLH</sequence>
<dbReference type="AlphaFoldDB" id="A0A8S4ABE6"/>
<organism evidence="2 3">
    <name type="scientific">Menidia menidia</name>
    <name type="common">Atlantic silverside</name>
    <dbReference type="NCBI Taxonomy" id="238744"/>
    <lineage>
        <taxon>Eukaryota</taxon>
        <taxon>Metazoa</taxon>
        <taxon>Chordata</taxon>
        <taxon>Craniata</taxon>
        <taxon>Vertebrata</taxon>
        <taxon>Euteleostomi</taxon>
        <taxon>Actinopterygii</taxon>
        <taxon>Neopterygii</taxon>
        <taxon>Teleostei</taxon>
        <taxon>Neoteleostei</taxon>
        <taxon>Acanthomorphata</taxon>
        <taxon>Ovalentaria</taxon>
        <taxon>Atherinomorphae</taxon>
        <taxon>Atheriniformes</taxon>
        <taxon>Atherinopsidae</taxon>
        <taxon>Menidiinae</taxon>
        <taxon>Menidia</taxon>
    </lineage>
</organism>
<dbReference type="Proteomes" id="UP000677803">
    <property type="component" value="Unassembled WGS sequence"/>
</dbReference>
<feature type="signal peptide" evidence="1">
    <location>
        <begin position="1"/>
        <end position="18"/>
    </location>
</feature>
<evidence type="ECO:0000313" key="3">
    <source>
        <dbReference type="Proteomes" id="UP000677803"/>
    </source>
</evidence>
<evidence type="ECO:0000313" key="2">
    <source>
        <dbReference type="EMBL" id="CAG5859781.1"/>
    </source>
</evidence>
<protein>
    <submittedName>
        <fullName evidence="2">(Atlantic silverside) hypothetical protein</fullName>
    </submittedName>
</protein>
<gene>
    <name evidence="2" type="ORF">MMEN_LOCUS880</name>
</gene>
<feature type="chain" id="PRO_5035876200" evidence="1">
    <location>
        <begin position="19"/>
        <end position="66"/>
    </location>
</feature>
<keyword evidence="3" id="KW-1185">Reference proteome</keyword>
<proteinExistence type="predicted"/>
<accession>A0A8S4ABE6</accession>